<sequence length="163" mass="18446">MKRLASAFLAVTSDSTKSASLFTCSSLRVFSTCSFIFSNHKSILLCSLSLKALLTFFISCHSPFFLFLYVLFFIHFFTARCTAKKYSGFSYLPNSFVMSSFFDLISLHLLDQSCSDKVFLKTCKRFKSLSNSFIIEVHFTRSLLTEVTFILVKGNLLSCCSVI</sequence>
<dbReference type="EMBL" id="GFTR01002740">
    <property type="protein sequence ID" value="JAW13686.1"/>
    <property type="molecule type" value="Transcribed_RNA"/>
</dbReference>
<dbReference type="AlphaFoldDB" id="A0A224XMG5"/>
<accession>A0A224XMG5</accession>
<keyword evidence="1" id="KW-0812">Transmembrane</keyword>
<feature type="transmembrane region" description="Helical" evidence="1">
    <location>
        <begin position="52"/>
        <end position="77"/>
    </location>
</feature>
<keyword evidence="1" id="KW-1133">Transmembrane helix</keyword>
<keyword evidence="1" id="KW-0472">Membrane</keyword>
<evidence type="ECO:0000313" key="2">
    <source>
        <dbReference type="EMBL" id="JAW13686.1"/>
    </source>
</evidence>
<protein>
    <submittedName>
        <fullName evidence="2">Uncharacterized protein</fullName>
    </submittedName>
</protein>
<reference evidence="2" key="1">
    <citation type="journal article" date="2018" name="PLoS Negl. Trop. Dis.">
        <title>An insight into the salivary gland and fat body transcriptome of Panstrongylus lignarius (Hemiptera: Heteroptera), the main vector of Chagas disease in Peru.</title>
        <authorList>
            <person name="Nevoa J.C."/>
            <person name="Mendes M.T."/>
            <person name="da Silva M.V."/>
            <person name="Soares S.C."/>
            <person name="Oliveira C.J.F."/>
            <person name="Ribeiro J.M.C."/>
        </authorList>
    </citation>
    <scope>NUCLEOTIDE SEQUENCE</scope>
</reference>
<organism evidence="2">
    <name type="scientific">Panstrongylus lignarius</name>
    <dbReference type="NCBI Taxonomy" id="156445"/>
    <lineage>
        <taxon>Eukaryota</taxon>
        <taxon>Metazoa</taxon>
        <taxon>Ecdysozoa</taxon>
        <taxon>Arthropoda</taxon>
        <taxon>Hexapoda</taxon>
        <taxon>Insecta</taxon>
        <taxon>Pterygota</taxon>
        <taxon>Neoptera</taxon>
        <taxon>Paraneoptera</taxon>
        <taxon>Hemiptera</taxon>
        <taxon>Heteroptera</taxon>
        <taxon>Panheteroptera</taxon>
        <taxon>Cimicomorpha</taxon>
        <taxon>Reduviidae</taxon>
        <taxon>Triatominae</taxon>
        <taxon>Panstrongylus</taxon>
    </lineage>
</organism>
<name>A0A224XMG5_9HEMI</name>
<proteinExistence type="predicted"/>
<evidence type="ECO:0000256" key="1">
    <source>
        <dbReference type="SAM" id="Phobius"/>
    </source>
</evidence>